<protein>
    <submittedName>
        <fullName evidence="1">Uncharacterized protein</fullName>
    </submittedName>
</protein>
<sequence length="58" mass="6708">MSLHDRRVLLHNKKATYNACGKGIKQYCNSVLIHALEIAWMDNFSSNNYLITCVIFFT</sequence>
<proteinExistence type="predicted"/>
<name>A0A8S5RCS1_9VIRU</name>
<accession>A0A8S5RCS1</accession>
<organism evidence="1">
    <name type="scientific">virus sp. ctmTa7</name>
    <dbReference type="NCBI Taxonomy" id="2828255"/>
    <lineage>
        <taxon>Viruses</taxon>
    </lineage>
</organism>
<reference evidence="1" key="1">
    <citation type="journal article" date="2021" name="Proc. Natl. Acad. Sci. U.S.A.">
        <title>A Catalog of Tens of Thousands of Viruses from Human Metagenomes Reveals Hidden Associations with Chronic Diseases.</title>
        <authorList>
            <person name="Tisza M.J."/>
            <person name="Buck C.B."/>
        </authorList>
    </citation>
    <scope>NUCLEOTIDE SEQUENCE</scope>
    <source>
        <strain evidence="1">CtmTa7</strain>
    </source>
</reference>
<dbReference type="EMBL" id="BK059091">
    <property type="protein sequence ID" value="DAE28889.1"/>
    <property type="molecule type" value="Genomic_DNA"/>
</dbReference>
<evidence type="ECO:0000313" key="1">
    <source>
        <dbReference type="EMBL" id="DAE28889.1"/>
    </source>
</evidence>